<evidence type="ECO:0000256" key="1">
    <source>
        <dbReference type="ARBA" id="ARBA00004141"/>
    </source>
</evidence>
<keyword evidence="10 14" id="KW-1133">Transmembrane helix</keyword>
<dbReference type="GO" id="GO:0046872">
    <property type="term" value="F:metal ion binding"/>
    <property type="evidence" value="ECO:0007669"/>
    <property type="project" value="UniProtKB-KW"/>
</dbReference>
<evidence type="ECO:0000256" key="8">
    <source>
        <dbReference type="ARBA" id="ARBA00022842"/>
    </source>
</evidence>
<evidence type="ECO:0000313" key="16">
    <source>
        <dbReference type="EMBL" id="PPQ77021.1"/>
    </source>
</evidence>
<evidence type="ECO:0000256" key="10">
    <source>
        <dbReference type="ARBA" id="ARBA00022989"/>
    </source>
</evidence>
<proteinExistence type="inferred from homology"/>
<dbReference type="Proteomes" id="UP000283269">
    <property type="component" value="Unassembled WGS sequence"/>
</dbReference>
<dbReference type="GO" id="GO:0006665">
    <property type="term" value="P:sphingolipid metabolic process"/>
    <property type="evidence" value="ECO:0007669"/>
    <property type="project" value="UniProtKB-KW"/>
</dbReference>
<evidence type="ECO:0000256" key="4">
    <source>
        <dbReference type="ARBA" id="ARBA00006335"/>
    </source>
</evidence>
<evidence type="ECO:0000256" key="11">
    <source>
        <dbReference type="ARBA" id="ARBA00023098"/>
    </source>
</evidence>
<evidence type="ECO:0000256" key="5">
    <source>
        <dbReference type="ARBA" id="ARBA00022692"/>
    </source>
</evidence>
<keyword evidence="12 14" id="KW-0472">Membrane</keyword>
<dbReference type="STRING" id="93625.A0A409WEX8"/>
<reference evidence="16 17" key="1">
    <citation type="journal article" date="2018" name="Evol. Lett.">
        <title>Horizontal gene cluster transfer increased hallucinogenic mushroom diversity.</title>
        <authorList>
            <person name="Reynolds H.T."/>
            <person name="Vijayakumar V."/>
            <person name="Gluck-Thaler E."/>
            <person name="Korotkin H.B."/>
            <person name="Matheny P.B."/>
            <person name="Slot J.C."/>
        </authorList>
    </citation>
    <scope>NUCLEOTIDE SEQUENCE [LARGE SCALE GENOMIC DNA]</scope>
    <source>
        <strain evidence="16 17">2631</strain>
    </source>
</reference>
<evidence type="ECO:0000256" key="7">
    <source>
        <dbReference type="ARBA" id="ARBA00022801"/>
    </source>
</evidence>
<evidence type="ECO:0000256" key="14">
    <source>
        <dbReference type="SAM" id="Phobius"/>
    </source>
</evidence>
<keyword evidence="7" id="KW-0378">Hydrolase</keyword>
<dbReference type="SUPFAM" id="SSF56219">
    <property type="entry name" value="DNase I-like"/>
    <property type="match status" value="1"/>
</dbReference>
<feature type="region of interest" description="Disordered" evidence="13">
    <location>
        <begin position="302"/>
        <end position="325"/>
    </location>
</feature>
<comment type="pathway">
    <text evidence="3">Sphingolipid metabolism.</text>
</comment>
<evidence type="ECO:0000256" key="9">
    <source>
        <dbReference type="ARBA" id="ARBA00022919"/>
    </source>
</evidence>
<evidence type="ECO:0000256" key="12">
    <source>
        <dbReference type="ARBA" id="ARBA00023136"/>
    </source>
</evidence>
<dbReference type="PANTHER" id="PTHR16320">
    <property type="entry name" value="SPHINGOMYELINASE FAMILY MEMBER"/>
    <property type="match status" value="1"/>
</dbReference>
<dbReference type="Gene3D" id="3.60.10.10">
    <property type="entry name" value="Endonuclease/exonuclease/phosphatase"/>
    <property type="match status" value="1"/>
</dbReference>
<name>A0A409WEX8_PSICY</name>
<dbReference type="GO" id="GO:0016020">
    <property type="term" value="C:membrane"/>
    <property type="evidence" value="ECO:0007669"/>
    <property type="project" value="UniProtKB-SubCell"/>
</dbReference>
<keyword evidence="5 14" id="KW-0812">Transmembrane</keyword>
<comment type="subcellular location">
    <subcellularLocation>
        <location evidence="1">Membrane</location>
        <topology evidence="1">Multi-pass membrane protein</topology>
    </subcellularLocation>
</comment>
<dbReference type="InterPro" id="IPR036691">
    <property type="entry name" value="Endo/exonu/phosph_ase_sf"/>
</dbReference>
<keyword evidence="9" id="KW-0746">Sphingolipid metabolism</keyword>
<accession>A0A409WEX8</accession>
<dbReference type="EMBL" id="NHYD01003445">
    <property type="protein sequence ID" value="PPQ77021.1"/>
    <property type="molecule type" value="Genomic_DNA"/>
</dbReference>
<feature type="domain" description="Endonuclease/exonuclease/phosphatase" evidence="15">
    <location>
        <begin position="10"/>
        <end position="290"/>
    </location>
</feature>
<gene>
    <name evidence="16" type="ORF">CVT25_014838</name>
</gene>
<protein>
    <recommendedName>
        <fullName evidence="15">Endonuclease/exonuclease/phosphatase domain-containing protein</fullName>
    </recommendedName>
</protein>
<evidence type="ECO:0000256" key="3">
    <source>
        <dbReference type="ARBA" id="ARBA00004991"/>
    </source>
</evidence>
<feature type="transmembrane region" description="Helical" evidence="14">
    <location>
        <begin position="348"/>
        <end position="370"/>
    </location>
</feature>
<comment type="pathway">
    <text evidence="2">Lipid metabolism; sphingolipid metabolism.</text>
</comment>
<dbReference type="FunCoup" id="A0A409WEX8">
    <property type="interactions" value="40"/>
</dbReference>
<dbReference type="Pfam" id="PF03372">
    <property type="entry name" value="Exo_endo_phos"/>
    <property type="match status" value="1"/>
</dbReference>
<evidence type="ECO:0000256" key="2">
    <source>
        <dbReference type="ARBA" id="ARBA00004760"/>
    </source>
</evidence>
<dbReference type="InterPro" id="IPR038772">
    <property type="entry name" value="Sph/SMPD2-like"/>
</dbReference>
<dbReference type="PANTHER" id="PTHR16320:SF24">
    <property type="entry name" value="PHOSPHODIESTERASE, PUTATIVE-RELATED"/>
    <property type="match status" value="1"/>
</dbReference>
<evidence type="ECO:0000313" key="17">
    <source>
        <dbReference type="Proteomes" id="UP000283269"/>
    </source>
</evidence>
<dbReference type="OrthoDB" id="387657at2759"/>
<evidence type="ECO:0000256" key="6">
    <source>
        <dbReference type="ARBA" id="ARBA00022723"/>
    </source>
</evidence>
<organism evidence="16 17">
    <name type="scientific">Psilocybe cyanescens</name>
    <dbReference type="NCBI Taxonomy" id="93625"/>
    <lineage>
        <taxon>Eukaryota</taxon>
        <taxon>Fungi</taxon>
        <taxon>Dikarya</taxon>
        <taxon>Basidiomycota</taxon>
        <taxon>Agaricomycotina</taxon>
        <taxon>Agaricomycetes</taxon>
        <taxon>Agaricomycetidae</taxon>
        <taxon>Agaricales</taxon>
        <taxon>Agaricineae</taxon>
        <taxon>Strophariaceae</taxon>
        <taxon>Psilocybe</taxon>
    </lineage>
</organism>
<dbReference type="InParanoid" id="A0A409WEX8"/>
<comment type="caution">
    <text evidence="16">The sequence shown here is derived from an EMBL/GenBank/DDBJ whole genome shotgun (WGS) entry which is preliminary data.</text>
</comment>
<keyword evidence="6" id="KW-0479">Metal-binding</keyword>
<dbReference type="GO" id="GO:0004767">
    <property type="term" value="F:sphingomyelin phosphodiesterase activity"/>
    <property type="evidence" value="ECO:0007669"/>
    <property type="project" value="InterPro"/>
</dbReference>
<comment type="similarity">
    <text evidence="4">Belongs to the neutral sphingomyelinase family.</text>
</comment>
<keyword evidence="8" id="KW-0460">Magnesium</keyword>
<dbReference type="InterPro" id="IPR005135">
    <property type="entry name" value="Endo/exonuclease/phosphatase"/>
</dbReference>
<keyword evidence="11" id="KW-0443">Lipid metabolism</keyword>
<dbReference type="AlphaFoldDB" id="A0A409WEX8"/>
<evidence type="ECO:0000256" key="13">
    <source>
        <dbReference type="SAM" id="MobiDB-lite"/>
    </source>
</evidence>
<sequence length="429" mass="48145">MPGESRIRVLTLNCWGLKYVAKNLEERIETIAHELAHSDYDLIALQEIWVFAHYERVQQRVAARLPHSKFFYSGALGAGLAIFSRYPFISSSIYPYSLNGTPLDVAAGDWFVGKAAANVVILHPILGQVQVFNTHLFAKGGEDGPEYNRAHRLVNAWEFAKLARQAAEVGRYVIALGDFNSIPTTLPMTVIFQHADLKDSWAITHPNIQTSHIVSAQQAIQQLGITADSPLNSWSAGKLYARGTWGKRLDYVLYRQPNRPGQTLPILKAIDTKVVLTEPVPGRPFSISDHFGLEATFEITAESSDETSDTYPSQPQRPRELSNESAATTIHALTACYRFSRERSRKELIIFGFCLLVLVGVIIGTAWLPHSWINPIFILFTVFVAWLATTMLYEGFIFGNWECNALMNVIEELEIHRKGQEILNGQSRD</sequence>
<evidence type="ECO:0000259" key="15">
    <source>
        <dbReference type="Pfam" id="PF03372"/>
    </source>
</evidence>
<feature type="transmembrane region" description="Helical" evidence="14">
    <location>
        <begin position="376"/>
        <end position="398"/>
    </location>
</feature>
<keyword evidence="17" id="KW-1185">Reference proteome</keyword>